<dbReference type="AlphaFoldDB" id="A0A8J5XVH6"/>
<feature type="compositionally biased region" description="Basic and acidic residues" evidence="1">
    <location>
        <begin position="42"/>
        <end position="66"/>
    </location>
</feature>
<evidence type="ECO:0000313" key="2">
    <source>
        <dbReference type="EMBL" id="KAG8469377.1"/>
    </source>
</evidence>
<gene>
    <name evidence="2" type="ORF">KFE25_005832</name>
</gene>
<proteinExistence type="predicted"/>
<feature type="region of interest" description="Disordered" evidence="1">
    <location>
        <begin position="1"/>
        <end position="94"/>
    </location>
</feature>
<evidence type="ECO:0000313" key="3">
    <source>
        <dbReference type="Proteomes" id="UP000751190"/>
    </source>
</evidence>
<dbReference type="Proteomes" id="UP000751190">
    <property type="component" value="Unassembled WGS sequence"/>
</dbReference>
<comment type="caution">
    <text evidence="2">The sequence shown here is derived from an EMBL/GenBank/DDBJ whole genome shotgun (WGS) entry which is preliminary data.</text>
</comment>
<dbReference type="EMBL" id="JAGTXO010000002">
    <property type="protein sequence ID" value="KAG8469377.1"/>
    <property type="molecule type" value="Genomic_DNA"/>
</dbReference>
<feature type="compositionally biased region" description="Pro residues" evidence="1">
    <location>
        <begin position="79"/>
        <end position="89"/>
    </location>
</feature>
<accession>A0A8J5XVH6</accession>
<organism evidence="2 3">
    <name type="scientific">Diacronema lutheri</name>
    <name type="common">Unicellular marine alga</name>
    <name type="synonym">Monochrysis lutheri</name>
    <dbReference type="NCBI Taxonomy" id="2081491"/>
    <lineage>
        <taxon>Eukaryota</taxon>
        <taxon>Haptista</taxon>
        <taxon>Haptophyta</taxon>
        <taxon>Pavlovophyceae</taxon>
        <taxon>Pavlovales</taxon>
        <taxon>Pavlovaceae</taxon>
        <taxon>Diacronema</taxon>
    </lineage>
</organism>
<protein>
    <submittedName>
        <fullName evidence="2">Uncharacterized protein</fullName>
    </submittedName>
</protein>
<reference evidence="2" key="1">
    <citation type="submission" date="2021-05" db="EMBL/GenBank/DDBJ databases">
        <title>The genome of the haptophyte Pavlova lutheri (Diacronema luteri, Pavlovales) - a model for lipid biosynthesis in eukaryotic algae.</title>
        <authorList>
            <person name="Hulatt C.J."/>
            <person name="Posewitz M.C."/>
        </authorList>
    </citation>
    <scope>NUCLEOTIDE SEQUENCE</scope>
    <source>
        <strain evidence="2">NIVA-4/92</strain>
    </source>
</reference>
<sequence>MPVDYSKFDKVGDSDDDTAAPARPHQPPQQEARAAAAPVASDDSRAEIDKLKAAKRKAREEREQREAAAAAAGGGEPAAVPPPAAPTPAPTDEVVESEPLALLRRAEAIKEELATGMATFEEALTSGEAELKDISTMNGLVGKLQGLLDSVSLGDLEEGAERDDARARRKGLNSFVEEAMPALSSLRSKAAAAK</sequence>
<dbReference type="OrthoDB" id="10641649at2759"/>
<keyword evidence="3" id="KW-1185">Reference proteome</keyword>
<name>A0A8J5XVH6_DIALT</name>
<feature type="compositionally biased region" description="Basic and acidic residues" evidence="1">
    <location>
        <begin position="1"/>
        <end position="13"/>
    </location>
</feature>
<feature type="compositionally biased region" description="Low complexity" evidence="1">
    <location>
        <begin position="19"/>
        <end position="40"/>
    </location>
</feature>
<evidence type="ECO:0000256" key="1">
    <source>
        <dbReference type="SAM" id="MobiDB-lite"/>
    </source>
</evidence>